<gene>
    <name evidence="1" type="ORF">URODEC1_LOCUS27803</name>
</gene>
<name>A0ABC8XW26_9POAL</name>
<evidence type="ECO:0000313" key="2">
    <source>
        <dbReference type="Proteomes" id="UP001497457"/>
    </source>
</evidence>
<protein>
    <recommendedName>
        <fullName evidence="3">F-box protein</fullName>
    </recommendedName>
</protein>
<dbReference type="PANTHER" id="PTHR32133:SF271">
    <property type="entry name" value="F-BOX DOMAIN-CONTAINING PROTEIN"/>
    <property type="match status" value="1"/>
</dbReference>
<accession>A0ABC8XW26</accession>
<dbReference type="SUPFAM" id="SSF81383">
    <property type="entry name" value="F-box domain"/>
    <property type="match status" value="1"/>
</dbReference>
<dbReference type="Proteomes" id="UP001497457">
    <property type="component" value="Chromosome 15b"/>
</dbReference>
<proteinExistence type="predicted"/>
<organism evidence="1 2">
    <name type="scientific">Urochloa decumbens</name>
    <dbReference type="NCBI Taxonomy" id="240449"/>
    <lineage>
        <taxon>Eukaryota</taxon>
        <taxon>Viridiplantae</taxon>
        <taxon>Streptophyta</taxon>
        <taxon>Embryophyta</taxon>
        <taxon>Tracheophyta</taxon>
        <taxon>Spermatophyta</taxon>
        <taxon>Magnoliopsida</taxon>
        <taxon>Liliopsida</taxon>
        <taxon>Poales</taxon>
        <taxon>Poaceae</taxon>
        <taxon>PACMAD clade</taxon>
        <taxon>Panicoideae</taxon>
        <taxon>Panicodae</taxon>
        <taxon>Paniceae</taxon>
        <taxon>Melinidinae</taxon>
        <taxon>Urochloa</taxon>
    </lineage>
</organism>
<evidence type="ECO:0000313" key="1">
    <source>
        <dbReference type="EMBL" id="CAL4932796.1"/>
    </source>
</evidence>
<dbReference type="PANTHER" id="PTHR32133">
    <property type="entry name" value="OS07G0120400 PROTEIN"/>
    <property type="match status" value="1"/>
</dbReference>
<keyword evidence="2" id="KW-1185">Reference proteome</keyword>
<dbReference type="InterPro" id="IPR036047">
    <property type="entry name" value="F-box-like_dom_sf"/>
</dbReference>
<evidence type="ECO:0008006" key="3">
    <source>
        <dbReference type="Google" id="ProtNLM"/>
    </source>
</evidence>
<sequence>MHRDRRLCISGAPAHPLEDTNILLEILLRLPPLPSSLFRASPVCKRCGGVVSDPHFHRASALTTRRPLSSVSSSSITVKTLVSVPALSPPNRIPAARFSQQLEHGSMILGCRHGRVLVLNELKQHFVVWDPITGDHRNVAFPPEYREKKVLPMNGAVLCADRENGHVHGACISESFRVGNPRLAIMDVRDAYDYYSFQGEGSQFLIMPADGGSLSFVVLDGFTVHAWNKITNCDDVPTRWVLENSVELIDLLSLKPRDDTTKSQVPLVRVLGVDEDDMVMFKLTESGVVYMVHLETLQFKELPQKMGSDDAHPFASFYTQGK</sequence>
<dbReference type="EMBL" id="OZ075125">
    <property type="protein sequence ID" value="CAL4932796.1"/>
    <property type="molecule type" value="Genomic_DNA"/>
</dbReference>
<dbReference type="AlphaFoldDB" id="A0ABC8XW26"/>
<reference evidence="1" key="1">
    <citation type="submission" date="2024-10" db="EMBL/GenBank/DDBJ databases">
        <authorList>
            <person name="Ryan C."/>
        </authorList>
    </citation>
    <scope>NUCLEOTIDE SEQUENCE [LARGE SCALE GENOMIC DNA]</scope>
</reference>